<feature type="domain" description="HTH psq-type" evidence="8">
    <location>
        <begin position="553"/>
        <end position="605"/>
    </location>
</feature>
<dbReference type="GO" id="GO:0003677">
    <property type="term" value="F:DNA binding"/>
    <property type="evidence" value="ECO:0007669"/>
    <property type="project" value="UniProtKB-UniRule"/>
</dbReference>
<dbReference type="GO" id="GO:0006357">
    <property type="term" value="P:regulation of transcription by RNA polymerase II"/>
    <property type="evidence" value="ECO:0007669"/>
    <property type="project" value="TreeGrafter"/>
</dbReference>
<evidence type="ECO:0000256" key="7">
    <source>
        <dbReference type="SAM" id="MobiDB-lite"/>
    </source>
</evidence>
<dbReference type="AlphaFoldDB" id="A0A0N4ZHI6"/>
<accession>A0A0N4ZHI6</accession>
<evidence type="ECO:0000313" key="9">
    <source>
        <dbReference type="Proteomes" id="UP000038045"/>
    </source>
</evidence>
<keyword evidence="9" id="KW-1185">Reference proteome</keyword>
<keyword evidence="2" id="KW-0805">Transcription regulation</keyword>
<feature type="region of interest" description="Disordered" evidence="7">
    <location>
        <begin position="264"/>
        <end position="297"/>
    </location>
</feature>
<dbReference type="FunFam" id="1.10.10.60:FF:000019">
    <property type="entry name" value="Ligand-dependent corepressor isoform 1"/>
    <property type="match status" value="1"/>
</dbReference>
<dbReference type="Gene3D" id="1.10.10.60">
    <property type="entry name" value="Homeodomain-like"/>
    <property type="match status" value="2"/>
</dbReference>
<dbReference type="InterPro" id="IPR009057">
    <property type="entry name" value="Homeodomain-like_sf"/>
</dbReference>
<evidence type="ECO:0000313" key="10">
    <source>
        <dbReference type="WBParaSite" id="PTRK_0000738400.1"/>
    </source>
</evidence>
<sequence>MMDIMSSHKNETTEKTLNDDSSMSSSPDKSPNSNFLPLMNLDQIFNSTFTQQKNSPSESLCKEGIEKDKKECSFDEGQLELSSNQNSDKGSQYNMISDEPLISFLFKQSDKNNDINNANNIRQEDILIQLNSLRHKNESQLNVPVEQSNTESNLSKNDELNGNAYKNINIITPDEMSSKTIISNCSKQKNQEEEIFNAFAVNVQLQSYFVQMMQDMMTKIGHDNLQQLSRLQQNNTNSQFQSQRDSSNDILKNLQNSSIFSNKNNKKVSLTEEEEPLDLSNKNTSQNSNLCNGSFNNSTNNNVNDNNCIKNSIMNNSLILQEQLIQKGDLTFLPYAFQNQILNKVSTNNVNNRWSSPRGAANRRTYTQTDLEAAVNDIRSGKLGTRRASVVYGIPRSTLRNKIYKLESASANPADILIIGKKKKKNLDEGGKTKDLSNGAPISSTEAEIHLSKLFNTNESVNVATGKLNISSRESDSPKTPTTNIGEILKNNGSVQTQPSVFSMKITQNDNKEKHVLSRENSFNKSYFNEGNNSRNSSENGDCSNLDGLKKSRPKRGQYRKYDKDALDEAVKSVRRGEMSVHRAGSFFGVPHSTLEYKVKERNLLRVKKRQKSFEEYICDDKESPSVEDANNMNLQKETSTNVFKSLSTSWNMISQNSENILTSIATKSSVNK</sequence>
<dbReference type="InterPro" id="IPR007889">
    <property type="entry name" value="HTH_Psq"/>
</dbReference>
<feature type="region of interest" description="Disordered" evidence="7">
    <location>
        <begin position="1"/>
        <end position="37"/>
    </location>
</feature>
<evidence type="ECO:0000256" key="5">
    <source>
        <dbReference type="ARBA" id="ARBA00023242"/>
    </source>
</evidence>
<feature type="DNA-binding region" description="H-T-H motif" evidence="6">
    <location>
        <begin position="581"/>
        <end position="601"/>
    </location>
</feature>
<evidence type="ECO:0000259" key="8">
    <source>
        <dbReference type="PROSITE" id="PS50960"/>
    </source>
</evidence>
<feature type="compositionally biased region" description="Low complexity" evidence="7">
    <location>
        <begin position="529"/>
        <end position="541"/>
    </location>
</feature>
<feature type="compositionally biased region" description="Basic and acidic residues" evidence="7">
    <location>
        <begin position="1"/>
        <end position="18"/>
    </location>
</feature>
<evidence type="ECO:0000256" key="1">
    <source>
        <dbReference type="ARBA" id="ARBA00004123"/>
    </source>
</evidence>
<organism evidence="9 10">
    <name type="scientific">Parastrongyloides trichosuri</name>
    <name type="common">Possum-specific nematode worm</name>
    <dbReference type="NCBI Taxonomy" id="131310"/>
    <lineage>
        <taxon>Eukaryota</taxon>
        <taxon>Metazoa</taxon>
        <taxon>Ecdysozoa</taxon>
        <taxon>Nematoda</taxon>
        <taxon>Chromadorea</taxon>
        <taxon>Rhabditida</taxon>
        <taxon>Tylenchina</taxon>
        <taxon>Panagrolaimomorpha</taxon>
        <taxon>Strongyloidoidea</taxon>
        <taxon>Strongyloididae</taxon>
        <taxon>Parastrongyloides</taxon>
    </lineage>
</organism>
<name>A0A0N4ZHI6_PARTI</name>
<dbReference type="Proteomes" id="UP000038045">
    <property type="component" value="Unplaced"/>
</dbReference>
<reference evidence="10" key="1">
    <citation type="submission" date="2017-02" db="UniProtKB">
        <authorList>
            <consortium name="WormBaseParasite"/>
        </authorList>
    </citation>
    <scope>IDENTIFICATION</scope>
</reference>
<evidence type="ECO:0000256" key="2">
    <source>
        <dbReference type="ARBA" id="ARBA00023015"/>
    </source>
</evidence>
<feature type="region of interest" description="Disordered" evidence="7">
    <location>
        <begin position="469"/>
        <end position="496"/>
    </location>
</feature>
<dbReference type="SUPFAM" id="SSF46689">
    <property type="entry name" value="Homeodomain-like"/>
    <property type="match status" value="2"/>
</dbReference>
<proteinExistence type="predicted"/>
<dbReference type="WBParaSite" id="PTRK_0000738400.1">
    <property type="protein sequence ID" value="PTRK_0000738400.1"/>
    <property type="gene ID" value="PTRK_0000738400"/>
</dbReference>
<feature type="region of interest" description="Disordered" evidence="7">
    <location>
        <begin position="524"/>
        <end position="561"/>
    </location>
</feature>
<dbReference type="Pfam" id="PF05225">
    <property type="entry name" value="HTH_psq"/>
    <property type="match status" value="2"/>
</dbReference>
<evidence type="ECO:0000256" key="4">
    <source>
        <dbReference type="ARBA" id="ARBA00023163"/>
    </source>
</evidence>
<keyword evidence="3 6" id="KW-0238">DNA-binding</keyword>
<evidence type="ECO:0000256" key="6">
    <source>
        <dbReference type="PROSITE-ProRule" id="PRU00320"/>
    </source>
</evidence>
<keyword evidence="5 6" id="KW-0539">Nucleus</keyword>
<dbReference type="PANTHER" id="PTHR21545">
    <property type="entry name" value="TRANSCRIPTION FACTOR MLR1/2"/>
    <property type="match status" value="1"/>
</dbReference>
<dbReference type="GO" id="GO:0005634">
    <property type="term" value="C:nucleus"/>
    <property type="evidence" value="ECO:0007669"/>
    <property type="project" value="UniProtKB-SubCell"/>
</dbReference>
<keyword evidence="4" id="KW-0804">Transcription</keyword>
<dbReference type="PROSITE" id="PS50960">
    <property type="entry name" value="HTH_PSQ"/>
    <property type="match status" value="1"/>
</dbReference>
<dbReference type="PANTHER" id="PTHR21545:SF13">
    <property type="entry name" value="ECDYSONE-INDUCED PROTEIN 93F, ISOFORM C"/>
    <property type="match status" value="1"/>
</dbReference>
<comment type="subcellular location">
    <subcellularLocation>
        <location evidence="1 6">Nucleus</location>
    </subcellularLocation>
</comment>
<evidence type="ECO:0000256" key="3">
    <source>
        <dbReference type="ARBA" id="ARBA00023125"/>
    </source>
</evidence>
<feature type="compositionally biased region" description="Low complexity" evidence="7">
    <location>
        <begin position="19"/>
        <end position="34"/>
    </location>
</feature>
<protein>
    <submittedName>
        <fullName evidence="10">HTH psq-type domain-containing protein</fullName>
    </submittedName>
</protein>
<dbReference type="STRING" id="131310.A0A0N4ZHI6"/>